<name>A0A0J0XS51_9TREE</name>
<dbReference type="InterPro" id="IPR029068">
    <property type="entry name" value="Glyas_Bleomycin-R_OHBP_Dase"/>
</dbReference>
<dbReference type="PANTHER" id="PTHR39175:SF1">
    <property type="entry name" value="FAMILY PROTEIN, PUTATIVE (AFU_ORTHOLOGUE AFUA_3G15060)-RELATED"/>
    <property type="match status" value="1"/>
</dbReference>
<reference evidence="1 2" key="1">
    <citation type="submission" date="2015-03" db="EMBL/GenBank/DDBJ databases">
        <title>Genomics and transcriptomics of the oil-accumulating basidiomycete yeast T. oleaginosus allow insights into substrate utilization and the diverse evolutionary trajectories of mating systems in fungi.</title>
        <authorList>
            <consortium name="DOE Joint Genome Institute"/>
            <person name="Kourist R."/>
            <person name="Kracht O."/>
            <person name="Bracharz F."/>
            <person name="Lipzen A."/>
            <person name="Nolan M."/>
            <person name="Ohm R."/>
            <person name="Grigoriev I."/>
            <person name="Sun S."/>
            <person name="Heitman J."/>
            <person name="Bruck T."/>
            <person name="Nowrousian M."/>
        </authorList>
    </citation>
    <scope>NUCLEOTIDE SEQUENCE [LARGE SCALE GENOMIC DNA]</scope>
    <source>
        <strain evidence="1 2">IBC0246</strain>
    </source>
</reference>
<sequence length="144" mass="15401">MAAPIGLQHVNLSVPAGTLALAQEFYGAVLGLANDPVPHLQKDVLLWFRLGGGPQQIHVSIERNPLPAMHLSSRHPCFALPDGAALVELQGRIYEHHVAGGAAAAVECDRPGADNSGSKGVEYPDRFFARDYAGNRLEFAVHSM</sequence>
<dbReference type="Proteomes" id="UP000053611">
    <property type="component" value="Unassembled WGS sequence"/>
</dbReference>
<proteinExistence type="predicted"/>
<dbReference type="GeneID" id="28980888"/>
<dbReference type="PANTHER" id="PTHR39175">
    <property type="entry name" value="FAMILY PROTEIN, PUTATIVE (AFU_ORTHOLOGUE AFUA_3G15060)-RELATED"/>
    <property type="match status" value="1"/>
</dbReference>
<evidence type="ECO:0008006" key="3">
    <source>
        <dbReference type="Google" id="ProtNLM"/>
    </source>
</evidence>
<evidence type="ECO:0000313" key="1">
    <source>
        <dbReference type="EMBL" id="KLT43897.1"/>
    </source>
</evidence>
<protein>
    <recommendedName>
        <fullName evidence="3">VOC domain-containing protein</fullName>
    </recommendedName>
</protein>
<accession>A0A0J0XS51</accession>
<dbReference type="AlphaFoldDB" id="A0A0J0XS51"/>
<gene>
    <name evidence="1" type="ORF">CC85DRAFT_243416</name>
</gene>
<keyword evidence="2" id="KW-1185">Reference proteome</keyword>
<dbReference type="OrthoDB" id="3340372at2759"/>
<dbReference type="SUPFAM" id="SSF54593">
    <property type="entry name" value="Glyoxalase/Bleomycin resistance protein/Dihydroxybiphenyl dioxygenase"/>
    <property type="match status" value="1"/>
</dbReference>
<dbReference type="EMBL" id="KQ087191">
    <property type="protein sequence ID" value="KLT43897.1"/>
    <property type="molecule type" value="Genomic_DNA"/>
</dbReference>
<evidence type="ECO:0000313" key="2">
    <source>
        <dbReference type="Proteomes" id="UP000053611"/>
    </source>
</evidence>
<dbReference type="Gene3D" id="3.10.180.10">
    <property type="entry name" value="2,3-Dihydroxybiphenyl 1,2-Dioxygenase, domain 1"/>
    <property type="match status" value="1"/>
</dbReference>
<organism evidence="1 2">
    <name type="scientific">Cutaneotrichosporon oleaginosum</name>
    <dbReference type="NCBI Taxonomy" id="879819"/>
    <lineage>
        <taxon>Eukaryota</taxon>
        <taxon>Fungi</taxon>
        <taxon>Dikarya</taxon>
        <taxon>Basidiomycota</taxon>
        <taxon>Agaricomycotina</taxon>
        <taxon>Tremellomycetes</taxon>
        <taxon>Trichosporonales</taxon>
        <taxon>Trichosporonaceae</taxon>
        <taxon>Cutaneotrichosporon</taxon>
    </lineage>
</organism>